<keyword evidence="2" id="KW-0472">Membrane</keyword>
<dbReference type="AlphaFoldDB" id="A0A7M5WSX8"/>
<dbReference type="PANTHER" id="PTHR46043:SF13">
    <property type="entry name" value="ARM REPEAT SUPERFAMILY PROTEIN"/>
    <property type="match status" value="1"/>
</dbReference>
<protein>
    <recommendedName>
        <fullName evidence="3">Ubiquitin-like domain-containing protein</fullName>
    </recommendedName>
</protein>
<accession>A0A7M5WSX8</accession>
<dbReference type="RefSeq" id="XP_066935900.1">
    <property type="nucleotide sequence ID" value="XM_067079799.1"/>
</dbReference>
<dbReference type="OrthoDB" id="7537227at2759"/>
<dbReference type="EnsemblMetazoa" id="CLYHEMT011988.1">
    <property type="protein sequence ID" value="CLYHEMP011988.1"/>
    <property type="gene ID" value="CLYHEMG011988"/>
</dbReference>
<feature type="region of interest" description="Disordered" evidence="1">
    <location>
        <begin position="613"/>
        <end position="643"/>
    </location>
</feature>
<keyword evidence="5" id="KW-1185">Reference proteome</keyword>
<keyword evidence="2" id="KW-0812">Transmembrane</keyword>
<keyword evidence="2" id="KW-1133">Transmembrane helix</keyword>
<organism evidence="4 5">
    <name type="scientific">Clytia hemisphaerica</name>
    <dbReference type="NCBI Taxonomy" id="252671"/>
    <lineage>
        <taxon>Eukaryota</taxon>
        <taxon>Metazoa</taxon>
        <taxon>Cnidaria</taxon>
        <taxon>Hydrozoa</taxon>
        <taxon>Hydroidolina</taxon>
        <taxon>Leptothecata</taxon>
        <taxon>Obeliida</taxon>
        <taxon>Clytiidae</taxon>
        <taxon>Clytia</taxon>
    </lineage>
</organism>
<feature type="domain" description="Ubiquitin-like" evidence="3">
    <location>
        <begin position="3"/>
        <end position="75"/>
    </location>
</feature>
<dbReference type="PROSITE" id="PS50053">
    <property type="entry name" value="UBIQUITIN_2"/>
    <property type="match status" value="1"/>
</dbReference>
<evidence type="ECO:0000256" key="1">
    <source>
        <dbReference type="SAM" id="MobiDB-lite"/>
    </source>
</evidence>
<dbReference type="Pfam" id="PF00240">
    <property type="entry name" value="ubiquitin"/>
    <property type="match status" value="1"/>
</dbReference>
<dbReference type="InterPro" id="IPR016024">
    <property type="entry name" value="ARM-type_fold"/>
</dbReference>
<feature type="transmembrane region" description="Helical" evidence="2">
    <location>
        <begin position="135"/>
        <end position="153"/>
    </location>
</feature>
<dbReference type="Gene3D" id="1.25.10.10">
    <property type="entry name" value="Leucine-rich Repeat Variant"/>
    <property type="match status" value="3"/>
</dbReference>
<feature type="transmembrane region" description="Helical" evidence="2">
    <location>
        <begin position="240"/>
        <end position="265"/>
    </location>
</feature>
<feature type="compositionally biased region" description="Low complexity" evidence="1">
    <location>
        <begin position="613"/>
        <end position="636"/>
    </location>
</feature>
<proteinExistence type="predicted"/>
<feature type="transmembrane region" description="Helical" evidence="2">
    <location>
        <begin position="159"/>
        <end position="177"/>
    </location>
</feature>
<feature type="transmembrane region" description="Helical" evidence="2">
    <location>
        <begin position="197"/>
        <end position="220"/>
    </location>
</feature>
<evidence type="ECO:0000313" key="4">
    <source>
        <dbReference type="EnsemblMetazoa" id="CLYHEMP011988.1"/>
    </source>
</evidence>
<evidence type="ECO:0000313" key="5">
    <source>
        <dbReference type="Proteomes" id="UP000594262"/>
    </source>
</evidence>
<dbReference type="SUPFAM" id="SSF48371">
    <property type="entry name" value="ARM repeat"/>
    <property type="match status" value="1"/>
</dbReference>
<evidence type="ECO:0000256" key="2">
    <source>
        <dbReference type="SAM" id="Phobius"/>
    </source>
</evidence>
<dbReference type="InterPro" id="IPR000626">
    <property type="entry name" value="Ubiquitin-like_dom"/>
</dbReference>
<dbReference type="PANTHER" id="PTHR46043">
    <property type="entry name" value="ARM REPEAT SUPERFAMILY PROTEIN"/>
    <property type="match status" value="1"/>
</dbReference>
<name>A0A7M5WSX8_9CNID</name>
<dbReference type="SUPFAM" id="SSF54236">
    <property type="entry name" value="Ubiquitin-like"/>
    <property type="match status" value="1"/>
</dbReference>
<dbReference type="GeneID" id="136823622"/>
<evidence type="ECO:0000259" key="3">
    <source>
        <dbReference type="PROSITE" id="PS50053"/>
    </source>
</evidence>
<reference evidence="4" key="1">
    <citation type="submission" date="2021-01" db="UniProtKB">
        <authorList>
            <consortium name="EnsemblMetazoa"/>
        </authorList>
    </citation>
    <scope>IDENTIFICATION</scope>
</reference>
<dbReference type="InterPro" id="IPR011989">
    <property type="entry name" value="ARM-like"/>
</dbReference>
<sequence>MLIYVESKVFPSKTFVLLVNHMDTIARARAHMLHILYELGKSDHQFRFRFKGTYLRDAYTFEDYKIMDSSVIKMVPMAKSRHEIFLDSNSTSRKGQTLEEIDKQTKNKKNGKDSFIDEVQTALFKEVGIFNRRETLIAVFRVLLWIHFLAIFLSLVTVYPYSCTWVAAIAAYGLWFCPNYTRISGYVGGHSISKDYFLATFFFGMLINLAANITMGVFLLQDALQHGCAEFKGDCSHMNIWSIICYFGHGLFLVMTMVLIVILYFNFKVEVGDIIEYYLVQNKDVTKVLRLAKVGRLKERRNAAFELASLAATGEDAKKKIVDNDGLQVLMTLALCSDETTQEYATEALAELLTVSQIQDQFIEIGGARTLCALLHSNSQRLMNEAVMAISYIVADSDTNKHALVAEDGLYDLASAARKAPSQAGQIIAGIYLELSFNPEIRAQLASDSTSASALIHLIKSKDDETKRLGLQTLELLAIENPEFVVTRDDLLTYLIEVPFNSADDQLCLLSGKILLYYAETPETCDQLIAQSGFKDGLLQLAYNPDPVLQSVVAKIILATLENCENRQDVLAVGIIEVLAYLHDNCLDREAWEMAEKAIDTLHGYTMKIKKNGSLSDKPGSSDGSSSSGGPPSTLDSTDKKKL</sequence>
<dbReference type="Gene3D" id="3.10.20.90">
    <property type="entry name" value="Phosphatidylinositol 3-kinase Catalytic Subunit, Chain A, domain 1"/>
    <property type="match status" value="1"/>
</dbReference>
<dbReference type="InterPro" id="IPR029071">
    <property type="entry name" value="Ubiquitin-like_domsf"/>
</dbReference>
<dbReference type="Proteomes" id="UP000594262">
    <property type="component" value="Unplaced"/>
</dbReference>